<dbReference type="Pfam" id="PF00155">
    <property type="entry name" value="Aminotran_1_2"/>
    <property type="match status" value="2"/>
</dbReference>
<dbReference type="GO" id="GO:0008483">
    <property type="term" value="F:transaminase activity"/>
    <property type="evidence" value="ECO:0007669"/>
    <property type="project" value="TreeGrafter"/>
</dbReference>
<dbReference type="PANTHER" id="PTHR43795">
    <property type="entry name" value="BIFUNCTIONAL ASPARTATE AMINOTRANSFERASE AND GLUTAMATE/ASPARTATE-PREPHENATE AMINOTRANSFERASE-RELATED"/>
    <property type="match status" value="1"/>
</dbReference>
<reference evidence="4" key="1">
    <citation type="submission" date="2025-08" db="UniProtKB">
        <authorList>
            <consortium name="RefSeq"/>
        </authorList>
    </citation>
    <scope>IDENTIFICATION</scope>
    <source>
        <tissue evidence="4">Epidermis and Blubber</tissue>
    </source>
</reference>
<name>A0A8B8Y5W2_BALMU</name>
<protein>
    <submittedName>
        <fullName evidence="4">Probable inactive 1-aminocyclopropane-1-carboxylate synthase-like protein 2</fullName>
    </submittedName>
</protein>
<proteinExistence type="predicted"/>
<dbReference type="Gene3D" id="3.90.1150.10">
    <property type="entry name" value="Aspartate Aminotransferase, domain 1"/>
    <property type="match status" value="1"/>
</dbReference>
<dbReference type="GeneID" id="118899567"/>
<feature type="domain" description="Aminotransferase class I/classII large" evidence="2">
    <location>
        <begin position="145"/>
        <end position="263"/>
    </location>
</feature>
<dbReference type="GO" id="GO:0006520">
    <property type="term" value="P:amino acid metabolic process"/>
    <property type="evidence" value="ECO:0007669"/>
    <property type="project" value="TreeGrafter"/>
</dbReference>
<dbReference type="PRINTS" id="PR00753">
    <property type="entry name" value="ACCSYNTHASE"/>
</dbReference>
<keyword evidence="1" id="KW-0663">Pyridoxal phosphate</keyword>
<dbReference type="InterPro" id="IPR015422">
    <property type="entry name" value="PyrdxlP-dep_Trfase_small"/>
</dbReference>
<dbReference type="RefSeq" id="XP_036717234.1">
    <property type="nucleotide sequence ID" value="XM_036861339.1"/>
</dbReference>
<evidence type="ECO:0000256" key="1">
    <source>
        <dbReference type="ARBA" id="ARBA00022898"/>
    </source>
</evidence>
<dbReference type="SUPFAM" id="SSF53383">
    <property type="entry name" value="PLP-dependent transferases"/>
    <property type="match status" value="1"/>
</dbReference>
<keyword evidence="3" id="KW-1185">Reference proteome</keyword>
<dbReference type="OrthoDB" id="691673at2759"/>
<dbReference type="InterPro" id="IPR015424">
    <property type="entry name" value="PyrdxlP-dep_Trfase"/>
</dbReference>
<dbReference type="InterPro" id="IPR015421">
    <property type="entry name" value="PyrdxlP-dep_Trfase_major"/>
</dbReference>
<evidence type="ECO:0000313" key="4">
    <source>
        <dbReference type="RefSeq" id="XP_036717234.1"/>
    </source>
</evidence>
<evidence type="ECO:0000313" key="3">
    <source>
        <dbReference type="Proteomes" id="UP000694857"/>
    </source>
</evidence>
<gene>
    <name evidence="4" type="primary">LOC118899567</name>
</gene>
<sequence length="383" mass="43430">MPSMPYGQMRDQALRNRSIHTQLMEMVLSLRQTMEDHIAQLMTRHQQQDLALEKQRHNQAVRDQEAFLGLLMFQMLHYLQSGATGDWSFQPPDASMDSRVDVGGGQQAQSSRQTRQMFYQRSDFEDTFISYDLSNRGIDISALYHSSFQDYNTYQGNKYHKDKNTLGYINLGTSENKICIDLLAERVVVLNGCSSVFSALAMVLCDPGEAFLVPTPSYGGFIFRTHLYAKVELVPGHLESQVTEANAYLFQLTVDKLEQALLGAKIEYPQVRVKGPLRYNLHVIIDEIYMLSVFDEAIPFHSVLSMESLPDPNKTHVIWGTSKDLGISGFRFGTLYTRNREVASAVSSFGYLHSISGVTQYKLCHLLQDGVWPKESCRLGKLV</sequence>
<feature type="domain" description="Aminotransferase class I/classII large" evidence="2">
    <location>
        <begin position="278"/>
        <end position="368"/>
    </location>
</feature>
<dbReference type="InterPro" id="IPR004839">
    <property type="entry name" value="Aminotransferase_I/II_large"/>
</dbReference>
<organism evidence="3 4">
    <name type="scientific">Balaenoptera musculus</name>
    <name type="common">Blue whale</name>
    <dbReference type="NCBI Taxonomy" id="9771"/>
    <lineage>
        <taxon>Eukaryota</taxon>
        <taxon>Metazoa</taxon>
        <taxon>Chordata</taxon>
        <taxon>Craniata</taxon>
        <taxon>Vertebrata</taxon>
        <taxon>Euteleostomi</taxon>
        <taxon>Mammalia</taxon>
        <taxon>Eutheria</taxon>
        <taxon>Laurasiatheria</taxon>
        <taxon>Artiodactyla</taxon>
        <taxon>Whippomorpha</taxon>
        <taxon>Cetacea</taxon>
        <taxon>Mysticeti</taxon>
        <taxon>Balaenopteridae</taxon>
        <taxon>Balaenoptera</taxon>
    </lineage>
</organism>
<dbReference type="AlphaFoldDB" id="A0A8B8Y5W2"/>
<dbReference type="GO" id="GO:0030170">
    <property type="term" value="F:pyridoxal phosphate binding"/>
    <property type="evidence" value="ECO:0007669"/>
    <property type="project" value="InterPro"/>
</dbReference>
<accession>A0A8B8Y5W2</accession>
<evidence type="ECO:0000259" key="2">
    <source>
        <dbReference type="Pfam" id="PF00155"/>
    </source>
</evidence>
<dbReference type="Gene3D" id="3.40.640.10">
    <property type="entry name" value="Type I PLP-dependent aspartate aminotransferase-like (Major domain)"/>
    <property type="match status" value="2"/>
</dbReference>
<dbReference type="KEGG" id="bmus:118899567"/>
<dbReference type="InterPro" id="IPR050478">
    <property type="entry name" value="Ethylene_sulfur-biosynth"/>
</dbReference>
<dbReference type="Proteomes" id="UP000694857">
    <property type="component" value="Chromosome 8"/>
</dbReference>
<dbReference type="PANTHER" id="PTHR43795:SF1">
    <property type="entry name" value="INACTIVE 1-AMINOCYCLOPROPANE-1-CARBOXYLATE SYNTHASE-LIKE PROTEIN 2-RELATED"/>
    <property type="match status" value="1"/>
</dbReference>